<feature type="region of interest" description="Disordered" evidence="1">
    <location>
        <begin position="476"/>
        <end position="496"/>
    </location>
</feature>
<reference evidence="2" key="2">
    <citation type="submission" date="2016-01" db="EMBL/GenBank/DDBJ databases">
        <authorList>
            <person name="Hong K.W."/>
        </authorList>
    </citation>
    <scope>NUCLEOTIDE SEQUENCE</scope>
    <source>
        <strain evidence="2">M40</strain>
    </source>
</reference>
<sequence>MIFDRLLRRIRPSVTQGRGSVDRVYDLTWSIPDEFGGLTKVMLRRSRNFVTRLGMSVDVLTLDYRLDVSEARARLRESGELIDGMELRNAWSEVAAFDHRQLQTFGGTATGAGVPAAMESLETRSCPRYVEYLDSSGQVVRVDHLRADGSVCVIDDRTGEKRRLVIIDPDGRYVSEFSRARDFYFAWLDAAIGSDDAVLINESKYIATFLFHYRRDHIRIGQVLHNSHLNARSASPNGPFTKSRLGILNHWFDYDFIIFLTEKQKADFVRAFGDSPTLVVIPNSTAVSAGDADVRDGREQNRGAVVARLTGQKQVGHALSAVREVGPELTLDILGDGEKRTELERLVDASEVLARRVSFRGHVDGAADQLNDYSFILLTSSFEGMGVVLIEAMARGCVPIAYDIRYGPSDIIDSGENGFLVRDPREMTAAITELLGCDAEAMGRLREAAVEKARTFSDERVTERWSQLFSTLSTTTKIHPPRRTTPERGTALPLPDGGIAITVSGRRERASNEDVIAMRTRDGYYAFASAVDGAGTATFTGEELAVLPSDAILDVWLQTTGRHGIERHRIAWAGDKDEAALGRLISYRTVKGNLSLKVD</sequence>
<proteinExistence type="predicted"/>
<evidence type="ECO:0000313" key="7">
    <source>
        <dbReference type="Proteomes" id="UP000386281"/>
    </source>
</evidence>
<dbReference type="STRING" id="33889.AVW13_04625"/>
<keyword evidence="4" id="KW-0328">Glycosyltransferase</keyword>
<reference evidence="4 7" key="4">
    <citation type="submission" date="2019-02" db="EMBL/GenBank/DDBJ databases">
        <authorList>
            <consortium name="Pathogen Informatics"/>
        </authorList>
    </citation>
    <scope>NUCLEOTIDE SEQUENCE [LARGE SCALE GENOMIC DNA]</scope>
    <source>
        <strain evidence="4 7">3012STDY7078520</strain>
    </source>
</reference>
<reference evidence="3 6" key="3">
    <citation type="submission" date="2017-04" db="EMBL/GenBank/DDBJ databases">
        <title>Kefir bacterial isolates.</title>
        <authorList>
            <person name="Kim Y."/>
            <person name="Blasche S."/>
            <person name="Patil K.R."/>
        </authorList>
    </citation>
    <scope>NUCLEOTIDE SEQUENCE [LARGE SCALE GENOMIC DNA]</scope>
    <source>
        <strain evidence="3 6">OG2</strain>
    </source>
</reference>
<dbReference type="Proteomes" id="UP000216867">
    <property type="component" value="Unassembled WGS sequence"/>
</dbReference>
<dbReference type="Gene3D" id="3.40.50.2000">
    <property type="entry name" value="Glycogen Phosphorylase B"/>
    <property type="match status" value="3"/>
</dbReference>
<evidence type="ECO:0000256" key="1">
    <source>
        <dbReference type="SAM" id="MobiDB-lite"/>
    </source>
</evidence>
<evidence type="ECO:0000313" key="3">
    <source>
        <dbReference type="EMBL" id="PAK95348.1"/>
    </source>
</evidence>
<dbReference type="AlphaFoldDB" id="A0A161S3C1"/>
<dbReference type="EMBL" id="LQQR01000003">
    <property type="protein sequence ID" value="KZE23491.1"/>
    <property type="molecule type" value="Genomic_DNA"/>
</dbReference>
<dbReference type="EC" id="2.4.1.52" evidence="4"/>
<protein>
    <submittedName>
        <fullName evidence="4">Probable poly(Glycerol-phosphate) alpha-glucosyltransferase</fullName>
        <ecNumber evidence="4">2.4.1.52</ecNumber>
    </submittedName>
</protein>
<gene>
    <name evidence="4" type="primary">tagE</name>
    <name evidence="2" type="ORF">AVW13_04625</name>
    <name evidence="3" type="ORF">B8X04_11095</name>
    <name evidence="4" type="ORF">NCTC12391_02128</name>
</gene>
<evidence type="ECO:0000313" key="2">
    <source>
        <dbReference type="EMBL" id="KZE23491.1"/>
    </source>
</evidence>
<dbReference type="Proteomes" id="UP000386281">
    <property type="component" value="Unassembled WGS sequence"/>
</dbReference>
<name>A0A161S3C1_9MICO</name>
<dbReference type="PANTHER" id="PTHR12526">
    <property type="entry name" value="GLYCOSYLTRANSFERASE"/>
    <property type="match status" value="1"/>
</dbReference>
<dbReference type="EMBL" id="CAACXN010000015">
    <property type="protein sequence ID" value="VEW13918.1"/>
    <property type="molecule type" value="Genomic_DNA"/>
</dbReference>
<dbReference type="GO" id="GO:0047265">
    <property type="term" value="F:poly(glycerol-phosphate) alpha-glucosyltransferase activity"/>
    <property type="evidence" value="ECO:0007669"/>
    <property type="project" value="UniProtKB-EC"/>
</dbReference>
<dbReference type="PANTHER" id="PTHR12526:SF630">
    <property type="entry name" value="GLYCOSYLTRANSFERASE"/>
    <property type="match status" value="1"/>
</dbReference>
<evidence type="ECO:0000313" key="6">
    <source>
        <dbReference type="Proteomes" id="UP000216867"/>
    </source>
</evidence>
<accession>A0A161S3C1</accession>
<evidence type="ECO:0000313" key="4">
    <source>
        <dbReference type="EMBL" id="VEW13918.1"/>
    </source>
</evidence>
<organism evidence="4 7">
    <name type="scientific">Brevibacterium casei</name>
    <dbReference type="NCBI Taxonomy" id="33889"/>
    <lineage>
        <taxon>Bacteria</taxon>
        <taxon>Bacillati</taxon>
        <taxon>Actinomycetota</taxon>
        <taxon>Actinomycetes</taxon>
        <taxon>Micrococcales</taxon>
        <taxon>Brevibacteriaceae</taxon>
        <taxon>Brevibacterium</taxon>
    </lineage>
</organism>
<reference evidence="5" key="1">
    <citation type="submission" date="2016-01" db="EMBL/GenBank/DDBJ databases">
        <title>Draft genome of Chromobacterium sp. F49.</title>
        <authorList>
            <person name="Hong K.W."/>
        </authorList>
    </citation>
    <scope>NUCLEOTIDE SEQUENCE [LARGE SCALE GENOMIC DNA]</scope>
    <source>
        <strain evidence="5">M40</strain>
    </source>
</reference>
<dbReference type="RefSeq" id="WP_063248913.1">
    <property type="nucleotide sequence ID" value="NZ_CAACXN010000015.1"/>
</dbReference>
<dbReference type="SUPFAM" id="SSF53756">
    <property type="entry name" value="UDP-Glycosyltransferase/glycogen phosphorylase"/>
    <property type="match status" value="1"/>
</dbReference>
<dbReference type="Proteomes" id="UP000076612">
    <property type="component" value="Unassembled WGS sequence"/>
</dbReference>
<dbReference type="EMBL" id="NCWY01000008">
    <property type="protein sequence ID" value="PAK95348.1"/>
    <property type="molecule type" value="Genomic_DNA"/>
</dbReference>
<dbReference type="Pfam" id="PF13692">
    <property type="entry name" value="Glyco_trans_1_4"/>
    <property type="match status" value="1"/>
</dbReference>
<keyword evidence="4" id="KW-0808">Transferase</keyword>
<evidence type="ECO:0000313" key="5">
    <source>
        <dbReference type="Proteomes" id="UP000076612"/>
    </source>
</evidence>